<evidence type="ECO:0000313" key="1">
    <source>
        <dbReference type="EMBL" id="NDK55225.1"/>
    </source>
</evidence>
<sequence>MNKIFTLIIILGLTISITKAQGIDALKLSETELPANYKIADKLYCKSIQVATLYNSPQTYSFLLGNMVEKSFQSFESENEKGSVMFITFDKDVSESDSFIEGLIWGSSGKPTKAHPEEFLAKGNTLVIWSFERKSPIKDLSKDKVTKNL</sequence>
<gene>
    <name evidence="1" type="ORF">GWO68_04765</name>
</gene>
<dbReference type="RefSeq" id="WP_162345274.1">
    <property type="nucleotide sequence ID" value="NZ_JAAEAA010000004.1"/>
</dbReference>
<dbReference type="EMBL" id="JAAEAA010000004">
    <property type="protein sequence ID" value="NDK55225.1"/>
    <property type="molecule type" value="Genomic_DNA"/>
</dbReference>
<dbReference type="AlphaFoldDB" id="A0A6B2GWM6"/>
<evidence type="ECO:0000313" key="2">
    <source>
        <dbReference type="Proteomes" id="UP000478546"/>
    </source>
</evidence>
<name>A0A6B2GWM6_9BACT</name>
<keyword evidence="2" id="KW-1185">Reference proteome</keyword>
<accession>A0A6B2GWM6</accession>
<organism evidence="1 2">
    <name type="scientific">Pontibacter fetidus</name>
    <dbReference type="NCBI Taxonomy" id="2700082"/>
    <lineage>
        <taxon>Bacteria</taxon>
        <taxon>Pseudomonadati</taxon>
        <taxon>Bacteroidota</taxon>
        <taxon>Cytophagia</taxon>
        <taxon>Cytophagales</taxon>
        <taxon>Hymenobacteraceae</taxon>
        <taxon>Pontibacter</taxon>
    </lineage>
</organism>
<dbReference type="Proteomes" id="UP000478546">
    <property type="component" value="Unassembled WGS sequence"/>
</dbReference>
<comment type="caution">
    <text evidence="1">The sequence shown here is derived from an EMBL/GenBank/DDBJ whole genome shotgun (WGS) entry which is preliminary data.</text>
</comment>
<protein>
    <submittedName>
        <fullName evidence="1">Uncharacterized protein</fullName>
    </submittedName>
</protein>
<proteinExistence type="predicted"/>
<reference evidence="1 2" key="1">
    <citation type="submission" date="2020-01" db="EMBL/GenBank/DDBJ databases">
        <authorList>
            <person name="Kim M.K."/>
        </authorList>
    </citation>
    <scope>NUCLEOTIDE SEQUENCE [LARGE SCALE GENOMIC DNA]</scope>
    <source>
        <strain evidence="1 2">BT213</strain>
    </source>
</reference>